<dbReference type="SMART" id="SM00338">
    <property type="entry name" value="BRLZ"/>
    <property type="match status" value="1"/>
</dbReference>
<keyword evidence="4" id="KW-0804">Transcription</keyword>
<dbReference type="Proteomes" id="UP000250266">
    <property type="component" value="Unassembled WGS sequence"/>
</dbReference>
<keyword evidence="3" id="KW-0238">DNA-binding</keyword>
<dbReference type="GO" id="GO:0003677">
    <property type="term" value="F:DNA binding"/>
    <property type="evidence" value="ECO:0007669"/>
    <property type="project" value="UniProtKB-KW"/>
</dbReference>
<evidence type="ECO:0000256" key="2">
    <source>
        <dbReference type="ARBA" id="ARBA00023015"/>
    </source>
</evidence>
<dbReference type="AlphaFoldDB" id="A0A8E2JDX8"/>
<dbReference type="PROSITE" id="PS50217">
    <property type="entry name" value="BZIP"/>
    <property type="match status" value="1"/>
</dbReference>
<dbReference type="PANTHER" id="PTHR19304">
    <property type="entry name" value="CYCLIC-AMP RESPONSE ELEMENT BINDING PROTEIN"/>
    <property type="match status" value="1"/>
</dbReference>
<dbReference type="GO" id="GO:0005634">
    <property type="term" value="C:nucleus"/>
    <property type="evidence" value="ECO:0007669"/>
    <property type="project" value="UniProtKB-SubCell"/>
</dbReference>
<name>A0A8E2JDX8_9PEZI</name>
<sequence>SATRLAHLEKNRLAAHKCRQKKKQWVQDLEAQGRELTAMHAHLKEHVATLREQVLMLKNELFVHANCGCWEIDRYLERVAGEMIGRGM</sequence>
<protein>
    <recommendedName>
        <fullName evidence="6">BZIP domain-containing protein</fullName>
    </recommendedName>
</protein>
<dbReference type="InterPro" id="IPR002112">
    <property type="entry name" value="Leuzip_Jun"/>
</dbReference>
<dbReference type="Gene3D" id="1.20.5.170">
    <property type="match status" value="1"/>
</dbReference>
<evidence type="ECO:0000256" key="3">
    <source>
        <dbReference type="ARBA" id="ARBA00023125"/>
    </source>
</evidence>
<evidence type="ECO:0000313" key="8">
    <source>
        <dbReference type="Proteomes" id="UP000250266"/>
    </source>
</evidence>
<dbReference type="OrthoDB" id="295274at2759"/>
<evidence type="ECO:0000256" key="4">
    <source>
        <dbReference type="ARBA" id="ARBA00023163"/>
    </source>
</evidence>
<gene>
    <name evidence="7" type="ORF">K432DRAFT_258023</name>
</gene>
<keyword evidence="5" id="KW-0539">Nucleus</keyword>
<organism evidence="7 8">
    <name type="scientific">Lepidopterella palustris CBS 459.81</name>
    <dbReference type="NCBI Taxonomy" id="1314670"/>
    <lineage>
        <taxon>Eukaryota</taxon>
        <taxon>Fungi</taxon>
        <taxon>Dikarya</taxon>
        <taxon>Ascomycota</taxon>
        <taxon>Pezizomycotina</taxon>
        <taxon>Dothideomycetes</taxon>
        <taxon>Pleosporomycetidae</taxon>
        <taxon>Mytilinidiales</taxon>
        <taxon>Argynnaceae</taxon>
        <taxon>Lepidopterella</taxon>
    </lineage>
</organism>
<dbReference type="GO" id="GO:0003700">
    <property type="term" value="F:DNA-binding transcription factor activity"/>
    <property type="evidence" value="ECO:0007669"/>
    <property type="project" value="InterPro"/>
</dbReference>
<evidence type="ECO:0000259" key="6">
    <source>
        <dbReference type="PROSITE" id="PS50217"/>
    </source>
</evidence>
<dbReference type="InterPro" id="IPR051027">
    <property type="entry name" value="bZIP_transcription_factors"/>
</dbReference>
<reference evidence="7 8" key="1">
    <citation type="journal article" date="2016" name="Nat. Commun.">
        <title>Ectomycorrhizal ecology is imprinted in the genome of the dominant symbiotic fungus Cenococcum geophilum.</title>
        <authorList>
            <consortium name="DOE Joint Genome Institute"/>
            <person name="Peter M."/>
            <person name="Kohler A."/>
            <person name="Ohm R.A."/>
            <person name="Kuo A."/>
            <person name="Krutzmann J."/>
            <person name="Morin E."/>
            <person name="Arend M."/>
            <person name="Barry K.W."/>
            <person name="Binder M."/>
            <person name="Choi C."/>
            <person name="Clum A."/>
            <person name="Copeland A."/>
            <person name="Grisel N."/>
            <person name="Haridas S."/>
            <person name="Kipfer T."/>
            <person name="LaButti K."/>
            <person name="Lindquist E."/>
            <person name="Lipzen A."/>
            <person name="Maire R."/>
            <person name="Meier B."/>
            <person name="Mihaltcheva S."/>
            <person name="Molinier V."/>
            <person name="Murat C."/>
            <person name="Poggeler S."/>
            <person name="Quandt C.A."/>
            <person name="Sperisen C."/>
            <person name="Tritt A."/>
            <person name="Tisserant E."/>
            <person name="Crous P.W."/>
            <person name="Henrissat B."/>
            <person name="Nehls U."/>
            <person name="Egli S."/>
            <person name="Spatafora J.W."/>
            <person name="Grigoriev I.V."/>
            <person name="Martin F.M."/>
        </authorList>
    </citation>
    <scope>NUCLEOTIDE SEQUENCE [LARGE SCALE GENOMIC DNA]</scope>
    <source>
        <strain evidence="7 8">CBS 459.81</strain>
    </source>
</reference>
<proteinExistence type="predicted"/>
<evidence type="ECO:0000256" key="5">
    <source>
        <dbReference type="ARBA" id="ARBA00023242"/>
    </source>
</evidence>
<dbReference type="SUPFAM" id="SSF57959">
    <property type="entry name" value="Leucine zipper domain"/>
    <property type="match status" value="1"/>
</dbReference>
<keyword evidence="8" id="KW-1185">Reference proteome</keyword>
<evidence type="ECO:0000313" key="7">
    <source>
        <dbReference type="EMBL" id="OCK79100.1"/>
    </source>
</evidence>
<feature type="domain" description="BZIP" evidence="6">
    <location>
        <begin position="1"/>
        <end position="64"/>
    </location>
</feature>
<dbReference type="PRINTS" id="PR00043">
    <property type="entry name" value="LEUZIPPRJUN"/>
</dbReference>
<comment type="subcellular location">
    <subcellularLocation>
        <location evidence="1">Nucleus</location>
    </subcellularLocation>
</comment>
<dbReference type="InterPro" id="IPR046347">
    <property type="entry name" value="bZIP_sf"/>
</dbReference>
<accession>A0A8E2JDX8</accession>
<dbReference type="Pfam" id="PF00170">
    <property type="entry name" value="bZIP_1"/>
    <property type="match status" value="1"/>
</dbReference>
<dbReference type="CDD" id="cd14687">
    <property type="entry name" value="bZIP_ATF2"/>
    <property type="match status" value="1"/>
</dbReference>
<keyword evidence="2" id="KW-0805">Transcription regulation</keyword>
<evidence type="ECO:0000256" key="1">
    <source>
        <dbReference type="ARBA" id="ARBA00004123"/>
    </source>
</evidence>
<feature type="non-terminal residue" evidence="7">
    <location>
        <position position="88"/>
    </location>
</feature>
<dbReference type="InterPro" id="IPR004827">
    <property type="entry name" value="bZIP"/>
</dbReference>
<feature type="non-terminal residue" evidence="7">
    <location>
        <position position="1"/>
    </location>
</feature>
<dbReference type="EMBL" id="KV745023">
    <property type="protein sequence ID" value="OCK79100.1"/>
    <property type="molecule type" value="Genomic_DNA"/>
</dbReference>